<sequence>MFITVYKNTALYRDKNKILPHGIPAIIRAKPHEYDSLDFKVYSNP</sequence>
<dbReference type="AlphaFoldDB" id="A0A1J8PQX1"/>
<keyword evidence="2" id="KW-1185">Reference proteome</keyword>
<reference evidence="1 2" key="1">
    <citation type="submission" date="2016-03" db="EMBL/GenBank/DDBJ databases">
        <title>Comparative genomics of the ectomycorrhizal sister species Rhizopogon vinicolor and Rhizopogon vesiculosus (Basidiomycota: Boletales) reveals a divergence of the mating type B locus.</title>
        <authorList>
            <person name="Mujic A.B."/>
            <person name="Kuo A."/>
            <person name="Tritt A."/>
            <person name="Lipzen A."/>
            <person name="Chen C."/>
            <person name="Johnson J."/>
            <person name="Sharma A."/>
            <person name="Barry K."/>
            <person name="Grigoriev I.V."/>
            <person name="Spatafora J.W."/>
        </authorList>
    </citation>
    <scope>NUCLEOTIDE SEQUENCE [LARGE SCALE GENOMIC DNA]</scope>
    <source>
        <strain evidence="1 2">AM-OR11-056</strain>
    </source>
</reference>
<dbReference type="OrthoDB" id="5946233at2759"/>
<proteinExistence type="predicted"/>
<organism evidence="1 2">
    <name type="scientific">Rhizopogon vesiculosus</name>
    <dbReference type="NCBI Taxonomy" id="180088"/>
    <lineage>
        <taxon>Eukaryota</taxon>
        <taxon>Fungi</taxon>
        <taxon>Dikarya</taxon>
        <taxon>Basidiomycota</taxon>
        <taxon>Agaricomycotina</taxon>
        <taxon>Agaricomycetes</taxon>
        <taxon>Agaricomycetidae</taxon>
        <taxon>Boletales</taxon>
        <taxon>Suillineae</taxon>
        <taxon>Rhizopogonaceae</taxon>
        <taxon>Rhizopogon</taxon>
    </lineage>
</organism>
<evidence type="ECO:0000313" key="2">
    <source>
        <dbReference type="Proteomes" id="UP000183567"/>
    </source>
</evidence>
<protein>
    <submittedName>
        <fullName evidence="1">Uncharacterized protein</fullName>
    </submittedName>
</protein>
<comment type="caution">
    <text evidence="1">The sequence shown here is derived from an EMBL/GenBank/DDBJ whole genome shotgun (WGS) entry which is preliminary data.</text>
</comment>
<name>A0A1J8PQX1_9AGAM</name>
<evidence type="ECO:0000313" key="1">
    <source>
        <dbReference type="EMBL" id="OJA11574.1"/>
    </source>
</evidence>
<gene>
    <name evidence="1" type="ORF">AZE42_14035</name>
</gene>
<dbReference type="Proteomes" id="UP000183567">
    <property type="component" value="Unassembled WGS sequence"/>
</dbReference>
<accession>A0A1J8PQX1</accession>
<dbReference type="EMBL" id="LVVM01005002">
    <property type="protein sequence ID" value="OJA11574.1"/>
    <property type="molecule type" value="Genomic_DNA"/>
</dbReference>